<dbReference type="RefSeq" id="WP_188549636.1">
    <property type="nucleotide sequence ID" value="NZ_BMFY01000003.1"/>
</dbReference>
<feature type="domain" description="Putative zinc-finger" evidence="1">
    <location>
        <begin position="19"/>
        <end position="46"/>
    </location>
</feature>
<dbReference type="Proteomes" id="UP000616114">
    <property type="component" value="Unassembled WGS sequence"/>
</dbReference>
<dbReference type="InterPro" id="IPR027383">
    <property type="entry name" value="Znf_put"/>
</dbReference>
<proteinExistence type="predicted"/>
<sequence>MNGKPEECCEEVRREHLVRIYHYLDGEVTQTEITEIETHLRHCSACGFEYEVESMLKELVRRCCLGDAPAPEGLRERIRSRILVSVEDPQGSPRR</sequence>
<dbReference type="Pfam" id="PF13490">
    <property type="entry name" value="zf-HC2"/>
    <property type="match status" value="1"/>
</dbReference>
<dbReference type="NCBIfam" id="TIGR03988">
    <property type="entry name" value="antisig_RsrA"/>
    <property type="match status" value="1"/>
</dbReference>
<reference evidence="2" key="2">
    <citation type="submission" date="2020-09" db="EMBL/GenBank/DDBJ databases">
        <authorList>
            <person name="Sun Q."/>
            <person name="Zhou Y."/>
        </authorList>
    </citation>
    <scope>NUCLEOTIDE SEQUENCE</scope>
    <source>
        <strain evidence="2">CGMCC 1.12785</strain>
    </source>
</reference>
<evidence type="ECO:0000259" key="1">
    <source>
        <dbReference type="Pfam" id="PF13490"/>
    </source>
</evidence>
<dbReference type="InterPro" id="IPR024020">
    <property type="entry name" value="Anit_sigma_mycothiol_RsrA"/>
</dbReference>
<reference evidence="2" key="1">
    <citation type="journal article" date="2014" name="Int. J. Syst. Evol. Microbiol.">
        <title>Complete genome sequence of Corynebacterium casei LMG S-19264T (=DSM 44701T), isolated from a smear-ripened cheese.</title>
        <authorList>
            <consortium name="US DOE Joint Genome Institute (JGI-PGF)"/>
            <person name="Walter F."/>
            <person name="Albersmeier A."/>
            <person name="Kalinowski J."/>
            <person name="Ruckert C."/>
        </authorList>
    </citation>
    <scope>NUCLEOTIDE SEQUENCE</scope>
    <source>
        <strain evidence="2">CGMCC 1.12785</strain>
    </source>
</reference>
<comment type="caution">
    <text evidence="2">The sequence shown here is derived from an EMBL/GenBank/DDBJ whole genome shotgun (WGS) entry which is preliminary data.</text>
</comment>
<name>A0A8J2XJP5_9MICO</name>
<accession>A0A8J2XJP5</accession>
<evidence type="ECO:0000313" key="2">
    <source>
        <dbReference type="EMBL" id="GGA07614.1"/>
    </source>
</evidence>
<keyword evidence="3" id="KW-1185">Reference proteome</keyword>
<gene>
    <name evidence="2" type="ORF">GCM10011333_07940</name>
</gene>
<protein>
    <recommendedName>
        <fullName evidence="1">Putative zinc-finger domain-containing protein</fullName>
    </recommendedName>
</protein>
<organism evidence="2 3">
    <name type="scientific">Sediminivirga luteola</name>
    <dbReference type="NCBI Taxonomy" id="1774748"/>
    <lineage>
        <taxon>Bacteria</taxon>
        <taxon>Bacillati</taxon>
        <taxon>Actinomycetota</taxon>
        <taxon>Actinomycetes</taxon>
        <taxon>Micrococcales</taxon>
        <taxon>Brevibacteriaceae</taxon>
        <taxon>Sediminivirga</taxon>
    </lineage>
</organism>
<dbReference type="EMBL" id="BMFY01000003">
    <property type="protein sequence ID" value="GGA07614.1"/>
    <property type="molecule type" value="Genomic_DNA"/>
</dbReference>
<dbReference type="AlphaFoldDB" id="A0A8J2XJP5"/>
<evidence type="ECO:0000313" key="3">
    <source>
        <dbReference type="Proteomes" id="UP000616114"/>
    </source>
</evidence>